<evidence type="ECO:0000256" key="4">
    <source>
        <dbReference type="ARBA" id="ARBA00022525"/>
    </source>
</evidence>
<gene>
    <name evidence="8" type="ORF">MNBD_PLANCTO02-485</name>
</gene>
<dbReference type="SUPFAM" id="SSF64518">
    <property type="entry name" value="Phase 1 flagellin"/>
    <property type="match status" value="1"/>
</dbReference>
<sequence>MGLNATLQLSGRSLEVFSTGIQVAGQNISNANTPGYIREDLLLTTSLPYKQGQQVLGTGVQVGGIKQQLNLFLENRIHAANSEAETINARLEIYQQLETEIGELSDTDLSSSLNGFLASVNDVVNQPEEIGLREIAIQQGSKLANDVSTLRLRIDDLRKLQTVRVNELINEANTLIDQISELNPKITKIESSGLLQSDAGALRTQRYNALTRLSKIVPINFRETSDGGVDVRTGSDFLVLGTIKQKLESVVAIDRGVGVVDVQLTKTKNVISVTGGELRGVIEGRDSILGGFVDDLDKYTATLITQFNTIYTSGEGLSGYDSITGETNVFDTSVALNDAAALLPSKPENGSFQIKITNKLTGVQEITNVNIDLDGIGGNDTTLASLQATLNGIGNLSASITTQGELKLDAGTGYDIRFGNDTSGTLAALGINTFFTGSNSSNIGVNDLVKQNQEFFATGEGGGPSDGRNIAKLAQFIDKPIAALGGVSLDESYNSIQSKIAQSASTEKTVAAGAQGLVDSLLSQREQYSGVSLDEETIKIMEFQQGFQAAARLISTIDELFTILLTM</sequence>
<comment type="similarity">
    <text evidence="3">Belongs to the flagella basal body rod proteins family.</text>
</comment>
<keyword evidence="8" id="KW-0966">Cell projection</keyword>
<dbReference type="InterPro" id="IPR010930">
    <property type="entry name" value="Flg_bb/hook_C_dom"/>
</dbReference>
<evidence type="ECO:0000256" key="2">
    <source>
        <dbReference type="ARBA" id="ARBA00004613"/>
    </source>
</evidence>
<dbReference type="NCBIfam" id="TIGR02492">
    <property type="entry name" value="flgK_ends"/>
    <property type="match status" value="1"/>
</dbReference>
<dbReference type="GO" id="GO:0044780">
    <property type="term" value="P:bacterial-type flagellum assembly"/>
    <property type="evidence" value="ECO:0007669"/>
    <property type="project" value="InterPro"/>
</dbReference>
<comment type="subcellular location">
    <subcellularLocation>
        <location evidence="1">Bacterial flagellum</location>
    </subcellularLocation>
    <subcellularLocation>
        <location evidence="2">Secreted</location>
    </subcellularLocation>
</comment>
<accession>A0A3B1DI52</accession>
<dbReference type="GO" id="GO:0005576">
    <property type="term" value="C:extracellular region"/>
    <property type="evidence" value="ECO:0007669"/>
    <property type="project" value="UniProtKB-SubCell"/>
</dbReference>
<dbReference type="GO" id="GO:0009424">
    <property type="term" value="C:bacterial-type flagellum hook"/>
    <property type="evidence" value="ECO:0007669"/>
    <property type="project" value="InterPro"/>
</dbReference>
<protein>
    <submittedName>
        <fullName evidence="8">Flagellar hook-associated protein FlgK</fullName>
    </submittedName>
</protein>
<dbReference type="Pfam" id="PF22638">
    <property type="entry name" value="FlgK_D1"/>
    <property type="match status" value="1"/>
</dbReference>
<dbReference type="Pfam" id="PF06429">
    <property type="entry name" value="Flg_bbr_C"/>
    <property type="match status" value="1"/>
</dbReference>
<dbReference type="InterPro" id="IPR053927">
    <property type="entry name" value="FlgK_helical"/>
</dbReference>
<dbReference type="InterPro" id="IPR002371">
    <property type="entry name" value="FlgK"/>
</dbReference>
<organism evidence="8">
    <name type="scientific">hydrothermal vent metagenome</name>
    <dbReference type="NCBI Taxonomy" id="652676"/>
    <lineage>
        <taxon>unclassified sequences</taxon>
        <taxon>metagenomes</taxon>
        <taxon>ecological metagenomes</taxon>
    </lineage>
</organism>
<keyword evidence="8" id="KW-0282">Flagellum</keyword>
<dbReference type="PANTHER" id="PTHR30033:SF1">
    <property type="entry name" value="FLAGELLAR HOOK-ASSOCIATED PROTEIN 1"/>
    <property type="match status" value="1"/>
</dbReference>
<reference evidence="8" key="1">
    <citation type="submission" date="2018-06" db="EMBL/GenBank/DDBJ databases">
        <authorList>
            <person name="Zhirakovskaya E."/>
        </authorList>
    </citation>
    <scope>NUCLEOTIDE SEQUENCE</scope>
</reference>
<proteinExistence type="inferred from homology"/>
<dbReference type="PRINTS" id="PR01005">
    <property type="entry name" value="FLGHOOKAP1"/>
</dbReference>
<feature type="domain" description="Flagellar hook-associated protein FlgK helical" evidence="7">
    <location>
        <begin position="95"/>
        <end position="319"/>
    </location>
</feature>
<evidence type="ECO:0000313" key="8">
    <source>
        <dbReference type="EMBL" id="VAX36453.1"/>
    </source>
</evidence>
<evidence type="ECO:0000256" key="3">
    <source>
        <dbReference type="ARBA" id="ARBA00009677"/>
    </source>
</evidence>
<keyword evidence="5" id="KW-0975">Bacterial flagellum</keyword>
<keyword evidence="8" id="KW-0969">Cilium</keyword>
<evidence type="ECO:0000256" key="5">
    <source>
        <dbReference type="ARBA" id="ARBA00023143"/>
    </source>
</evidence>
<evidence type="ECO:0000259" key="6">
    <source>
        <dbReference type="Pfam" id="PF06429"/>
    </source>
</evidence>
<keyword evidence="4" id="KW-0964">Secreted</keyword>
<feature type="domain" description="Flagellar basal-body/hook protein C-terminal" evidence="6">
    <location>
        <begin position="528"/>
        <end position="565"/>
    </location>
</feature>
<dbReference type="PANTHER" id="PTHR30033">
    <property type="entry name" value="FLAGELLAR HOOK-ASSOCIATED PROTEIN 1"/>
    <property type="match status" value="1"/>
</dbReference>
<name>A0A3B1DI52_9ZZZZ</name>
<dbReference type="EMBL" id="UOGL01000055">
    <property type="protein sequence ID" value="VAX36453.1"/>
    <property type="molecule type" value="Genomic_DNA"/>
</dbReference>
<evidence type="ECO:0000259" key="7">
    <source>
        <dbReference type="Pfam" id="PF22638"/>
    </source>
</evidence>
<evidence type="ECO:0000256" key="1">
    <source>
        <dbReference type="ARBA" id="ARBA00004365"/>
    </source>
</evidence>
<dbReference type="GO" id="GO:0005198">
    <property type="term" value="F:structural molecule activity"/>
    <property type="evidence" value="ECO:0007669"/>
    <property type="project" value="InterPro"/>
</dbReference>
<dbReference type="AlphaFoldDB" id="A0A3B1DI52"/>